<accession>A0A6A5HRQ3</accession>
<dbReference type="SUPFAM" id="SSF69786">
    <property type="entry name" value="YggU-like"/>
    <property type="match status" value="1"/>
</dbReference>
<dbReference type="NCBIfam" id="TIGR00251">
    <property type="entry name" value="DUF167 family protein"/>
    <property type="match status" value="1"/>
</dbReference>
<dbReference type="PANTHER" id="PTHR13420">
    <property type="entry name" value="UPF0235 PROTEIN C15ORF40"/>
    <property type="match status" value="1"/>
</dbReference>
<dbReference type="RefSeq" id="XP_053590997.1">
    <property type="nucleotide sequence ID" value="XM_053722352.1"/>
</dbReference>
<dbReference type="EMBL" id="WUAV01000001">
    <property type="protein sequence ID" value="KAF1768422.1"/>
    <property type="molecule type" value="Genomic_DNA"/>
</dbReference>
<dbReference type="InterPro" id="IPR036591">
    <property type="entry name" value="YggU-like_sf"/>
</dbReference>
<dbReference type="CTD" id="9823368"/>
<protein>
    <recommendedName>
        <fullName evidence="4">DUF167 domain-containing protein</fullName>
    </recommendedName>
</protein>
<dbReference type="KEGG" id="crq:GCK72_000234"/>
<dbReference type="Gene3D" id="3.30.1200.10">
    <property type="entry name" value="YggU-like"/>
    <property type="match status" value="1"/>
</dbReference>
<dbReference type="PANTHER" id="PTHR13420:SF7">
    <property type="entry name" value="UPF0235 PROTEIN C15ORF40"/>
    <property type="match status" value="1"/>
</dbReference>
<proteinExistence type="inferred from homology"/>
<evidence type="ECO:0000313" key="2">
    <source>
        <dbReference type="EMBL" id="KAF1768422.1"/>
    </source>
</evidence>
<organism evidence="2 3">
    <name type="scientific">Caenorhabditis remanei</name>
    <name type="common">Caenorhabditis vulgaris</name>
    <dbReference type="NCBI Taxonomy" id="31234"/>
    <lineage>
        <taxon>Eukaryota</taxon>
        <taxon>Metazoa</taxon>
        <taxon>Ecdysozoa</taxon>
        <taxon>Nematoda</taxon>
        <taxon>Chromadorea</taxon>
        <taxon>Rhabditida</taxon>
        <taxon>Rhabditina</taxon>
        <taxon>Rhabditomorpha</taxon>
        <taxon>Rhabditoidea</taxon>
        <taxon>Rhabditidae</taxon>
        <taxon>Peloderinae</taxon>
        <taxon>Caenorhabditis</taxon>
    </lineage>
</organism>
<dbReference type="GeneID" id="9823368"/>
<dbReference type="HAMAP" id="MF_00634">
    <property type="entry name" value="UPF0235"/>
    <property type="match status" value="1"/>
</dbReference>
<sequence>MVKPKKPIGTTAQNIDKKAAESAIFADSEGRIGLRIHAKPGAKKSCVVAIGESEIDVSIGAAPREGAANEELISYLMAALGLRKNELQFDKGAKSRSKVVLIETKRLTIDEVPLISATAQPELCDAYETVERKFNCGPRGYPLHFGLRNCLVFNNQTIIDKFTPKGREFVGCSTRCLVKSILNISEFSTSCAQVQEEAFKSHVDCYLNCDFCDVCKTEKLAFLKSYDWTDFLSFAALQQVFAIVRKCGVFGCFRVFDF</sequence>
<dbReference type="AlphaFoldDB" id="A0A6A5HRQ3"/>
<evidence type="ECO:0008006" key="4">
    <source>
        <dbReference type="Google" id="ProtNLM"/>
    </source>
</evidence>
<comment type="caution">
    <text evidence="2">The sequence shown here is derived from an EMBL/GenBank/DDBJ whole genome shotgun (WGS) entry which is preliminary data.</text>
</comment>
<dbReference type="Proteomes" id="UP000483820">
    <property type="component" value="Chromosome I"/>
</dbReference>
<dbReference type="Pfam" id="PF02594">
    <property type="entry name" value="DUF167"/>
    <property type="match status" value="1"/>
</dbReference>
<reference evidence="2 3" key="1">
    <citation type="submission" date="2019-12" db="EMBL/GenBank/DDBJ databases">
        <title>Chromosome-level assembly of the Caenorhabditis remanei genome.</title>
        <authorList>
            <person name="Teterina A.A."/>
            <person name="Willis J.H."/>
            <person name="Phillips P.C."/>
        </authorList>
    </citation>
    <scope>NUCLEOTIDE SEQUENCE [LARGE SCALE GENOMIC DNA]</scope>
    <source>
        <strain evidence="2 3">PX506</strain>
        <tissue evidence="2">Whole organism</tissue>
    </source>
</reference>
<dbReference type="GO" id="GO:0005737">
    <property type="term" value="C:cytoplasm"/>
    <property type="evidence" value="ECO:0007669"/>
    <property type="project" value="TreeGrafter"/>
</dbReference>
<name>A0A6A5HRQ3_CAERE</name>
<evidence type="ECO:0000313" key="3">
    <source>
        <dbReference type="Proteomes" id="UP000483820"/>
    </source>
</evidence>
<dbReference type="SMART" id="SM01152">
    <property type="entry name" value="DUF167"/>
    <property type="match status" value="1"/>
</dbReference>
<comment type="similarity">
    <text evidence="1">Belongs to the UPF0235 family.</text>
</comment>
<gene>
    <name evidence="2" type="ORF">GCK72_000234</name>
</gene>
<dbReference type="InterPro" id="IPR003746">
    <property type="entry name" value="DUF167"/>
</dbReference>
<evidence type="ECO:0000256" key="1">
    <source>
        <dbReference type="ARBA" id="ARBA00010364"/>
    </source>
</evidence>